<keyword evidence="10" id="KW-1185">Reference proteome</keyword>
<keyword evidence="5" id="KW-0067">ATP-binding</keyword>
<evidence type="ECO:0000256" key="1">
    <source>
        <dbReference type="ARBA" id="ARBA00005715"/>
    </source>
</evidence>
<evidence type="ECO:0000256" key="4">
    <source>
        <dbReference type="ARBA" id="ARBA00022777"/>
    </source>
</evidence>
<proteinExistence type="inferred from homology"/>
<accession>A0ABU4G2G5</accession>
<dbReference type="EMBL" id="JAUBDH010000010">
    <property type="protein sequence ID" value="MDW0111153.1"/>
    <property type="molecule type" value="Genomic_DNA"/>
</dbReference>
<evidence type="ECO:0000256" key="5">
    <source>
        <dbReference type="ARBA" id="ARBA00022840"/>
    </source>
</evidence>
<sequence length="445" mass="47561">MKIGIIADDLTGANATGVNLVKKGFRSATIVFGGSIPSRGSFSSIVMDIDSRYATPLDAEKRVFDASGQLQDWGAQIVGKRIDSTARGNIGVEVDALIDTLGDNSAAVVVTSYPDSGRIVAGGFLLVNGIPVQETDVAKDPMNPILNSHMPTILNAQSSHKVAHIDLTTVLKGNKAIEHEIRNSLEDGYRMIVIDAITNEEIDEIADAMANIDIMQLIPVDPGPLTASYALSLTQRQTKNKKWLAIIGSATSLTKRQVNFLADKMQVDTIHVDAEALVSSTELSLKEVKQAIQLSLQQLETVDVIIITTASSEHLDLSGLAVEQNETEQILARRITEGLSQITKGVIEEADIEIGGIFSSGGDLTAALCASTQAEAFELEDEVLPLAAYGHFIGGSLDGMPVVTKGGMVGDHTAIYTCMKYLTSKNLRDVHKNGNKTDDNSYPNG</sequence>
<feature type="domain" description="Four-carbon acid sugar kinase nucleotide binding" evidence="8">
    <location>
        <begin position="244"/>
        <end position="414"/>
    </location>
</feature>
<evidence type="ECO:0000313" key="10">
    <source>
        <dbReference type="Proteomes" id="UP001280629"/>
    </source>
</evidence>
<keyword evidence="4 9" id="KW-0418">Kinase</keyword>
<dbReference type="Pfam" id="PF07005">
    <property type="entry name" value="SBD_N"/>
    <property type="match status" value="1"/>
</dbReference>
<comment type="similarity">
    <text evidence="1">Belongs to the four-carbon acid sugar kinase family.</text>
</comment>
<protein>
    <submittedName>
        <fullName evidence="9">Four-carbon acid sugar kinase family protein</fullName>
    </submittedName>
</protein>
<organism evidence="9 10">
    <name type="scientific">Sporosarcina aquimarina</name>
    <dbReference type="NCBI Taxonomy" id="114975"/>
    <lineage>
        <taxon>Bacteria</taxon>
        <taxon>Bacillati</taxon>
        <taxon>Bacillota</taxon>
        <taxon>Bacilli</taxon>
        <taxon>Bacillales</taxon>
        <taxon>Caryophanaceae</taxon>
        <taxon>Sporosarcina</taxon>
    </lineage>
</organism>
<feature type="domain" description="Four-carbon acid sugar kinase N-terminal" evidence="7">
    <location>
        <begin position="3"/>
        <end position="227"/>
    </location>
</feature>
<evidence type="ECO:0000259" key="7">
    <source>
        <dbReference type="Pfam" id="PF07005"/>
    </source>
</evidence>
<name>A0ABU4G2G5_9BACL</name>
<dbReference type="Gene3D" id="3.40.50.10840">
    <property type="entry name" value="Putative sugar-binding, N-terminal domain"/>
    <property type="match status" value="1"/>
</dbReference>
<evidence type="ECO:0000259" key="8">
    <source>
        <dbReference type="Pfam" id="PF17042"/>
    </source>
</evidence>
<keyword evidence="3" id="KW-0547">Nucleotide-binding</keyword>
<dbReference type="InterPro" id="IPR010737">
    <property type="entry name" value="4-carb_acid_sugar_kinase_N"/>
</dbReference>
<dbReference type="Gene3D" id="3.40.980.20">
    <property type="entry name" value="Four-carbon acid sugar kinase, nucleotide binding domain"/>
    <property type="match status" value="1"/>
</dbReference>
<dbReference type="InterPro" id="IPR037051">
    <property type="entry name" value="4-carb_acid_sugar_kinase_N_sf"/>
</dbReference>
<dbReference type="Proteomes" id="UP001280629">
    <property type="component" value="Unassembled WGS sequence"/>
</dbReference>
<reference evidence="9 10" key="1">
    <citation type="submission" date="2023-06" db="EMBL/GenBank/DDBJ databases">
        <title>Sporosarcina sp. nov., isolated from Korean traditional fermented seafood 'Jeotgal'.</title>
        <authorList>
            <person name="Yang A.-I."/>
            <person name="Shin N.-R."/>
        </authorList>
    </citation>
    <scope>NUCLEOTIDE SEQUENCE [LARGE SCALE GENOMIC DNA]</scope>
    <source>
        <strain evidence="9 10">KCTC3840</strain>
    </source>
</reference>
<dbReference type="RefSeq" id="WP_317936764.1">
    <property type="nucleotide sequence ID" value="NZ_JAUBDH010000010.1"/>
</dbReference>
<evidence type="ECO:0000256" key="2">
    <source>
        <dbReference type="ARBA" id="ARBA00022679"/>
    </source>
</evidence>
<dbReference type="SUPFAM" id="SSF142764">
    <property type="entry name" value="YgbK-like"/>
    <property type="match status" value="1"/>
</dbReference>
<dbReference type="InterPro" id="IPR031475">
    <property type="entry name" value="NBD_C"/>
</dbReference>
<evidence type="ECO:0000256" key="3">
    <source>
        <dbReference type="ARBA" id="ARBA00022741"/>
    </source>
</evidence>
<dbReference type="InterPro" id="IPR042213">
    <property type="entry name" value="NBD_C_sf"/>
</dbReference>
<keyword evidence="2" id="KW-0808">Transferase</keyword>
<evidence type="ECO:0000313" key="9">
    <source>
        <dbReference type="EMBL" id="MDW0111153.1"/>
    </source>
</evidence>
<dbReference type="GO" id="GO:0016301">
    <property type="term" value="F:kinase activity"/>
    <property type="evidence" value="ECO:0007669"/>
    <property type="project" value="UniProtKB-KW"/>
</dbReference>
<comment type="caution">
    <text evidence="9">The sequence shown here is derived from an EMBL/GenBank/DDBJ whole genome shotgun (WGS) entry which is preliminary data.</text>
</comment>
<gene>
    <name evidence="9" type="ORF">QT716_14100</name>
</gene>
<evidence type="ECO:0000256" key="6">
    <source>
        <dbReference type="ARBA" id="ARBA00023277"/>
    </source>
</evidence>
<keyword evidence="6" id="KW-0119">Carbohydrate metabolism</keyword>
<dbReference type="Pfam" id="PF17042">
    <property type="entry name" value="NBD_C"/>
    <property type="match status" value="1"/>
</dbReference>